<sequence>MVQDSQIGTLSHGELLQYGQNPYGIQSQGTGKDKQDFYTQIIDEIRHIDSTITVKLGKFEIELNKLASKLNALKNDRTFTEWCKVTNSRLESISNTRDRIERKC</sequence>
<name>A0A9Q3K6J5_9BASI</name>
<keyword evidence="2" id="KW-1185">Reference proteome</keyword>
<proteinExistence type="predicted"/>
<dbReference type="EMBL" id="AVOT02096862">
    <property type="protein sequence ID" value="MBW0575713.1"/>
    <property type="molecule type" value="Genomic_DNA"/>
</dbReference>
<organism evidence="1 2">
    <name type="scientific">Austropuccinia psidii MF-1</name>
    <dbReference type="NCBI Taxonomy" id="1389203"/>
    <lineage>
        <taxon>Eukaryota</taxon>
        <taxon>Fungi</taxon>
        <taxon>Dikarya</taxon>
        <taxon>Basidiomycota</taxon>
        <taxon>Pucciniomycotina</taxon>
        <taxon>Pucciniomycetes</taxon>
        <taxon>Pucciniales</taxon>
        <taxon>Sphaerophragmiaceae</taxon>
        <taxon>Austropuccinia</taxon>
    </lineage>
</organism>
<evidence type="ECO:0000313" key="2">
    <source>
        <dbReference type="Proteomes" id="UP000765509"/>
    </source>
</evidence>
<dbReference type="AlphaFoldDB" id="A0A9Q3K6J5"/>
<evidence type="ECO:0000313" key="1">
    <source>
        <dbReference type="EMBL" id="MBW0575713.1"/>
    </source>
</evidence>
<accession>A0A9Q3K6J5</accession>
<comment type="caution">
    <text evidence="1">The sequence shown here is derived from an EMBL/GenBank/DDBJ whole genome shotgun (WGS) entry which is preliminary data.</text>
</comment>
<dbReference type="Proteomes" id="UP000765509">
    <property type="component" value="Unassembled WGS sequence"/>
</dbReference>
<reference evidence="1" key="1">
    <citation type="submission" date="2021-03" db="EMBL/GenBank/DDBJ databases">
        <title>Draft genome sequence of rust myrtle Austropuccinia psidii MF-1, a brazilian biotype.</title>
        <authorList>
            <person name="Quecine M.C."/>
            <person name="Pachon D.M.R."/>
            <person name="Bonatelli M.L."/>
            <person name="Correr F.H."/>
            <person name="Franceschini L.M."/>
            <person name="Leite T.F."/>
            <person name="Margarido G.R.A."/>
            <person name="Almeida C.A."/>
            <person name="Ferrarezi J.A."/>
            <person name="Labate C.A."/>
        </authorList>
    </citation>
    <scope>NUCLEOTIDE SEQUENCE</scope>
    <source>
        <strain evidence="1">MF-1</strain>
    </source>
</reference>
<protein>
    <submittedName>
        <fullName evidence="1">Uncharacterized protein</fullName>
    </submittedName>
</protein>
<gene>
    <name evidence="1" type="ORF">O181_115428</name>
</gene>